<dbReference type="Proteomes" id="UP001172159">
    <property type="component" value="Unassembled WGS sequence"/>
</dbReference>
<sequence>GNLYDSFEEAVEGAAGGILDTAAQQAYEVKVDRLCLDTVIALFDHQFKHTQYENAIISGLAVMGIREDGGWVTPEITRPFIRQ</sequence>
<gene>
    <name evidence="1" type="ORF">B0T21DRAFT_429238</name>
</gene>
<evidence type="ECO:0000313" key="2">
    <source>
        <dbReference type="Proteomes" id="UP001172159"/>
    </source>
</evidence>
<keyword evidence="2" id="KW-1185">Reference proteome</keyword>
<organism evidence="1 2">
    <name type="scientific">Apiosordaria backusii</name>
    <dbReference type="NCBI Taxonomy" id="314023"/>
    <lineage>
        <taxon>Eukaryota</taxon>
        <taxon>Fungi</taxon>
        <taxon>Dikarya</taxon>
        <taxon>Ascomycota</taxon>
        <taxon>Pezizomycotina</taxon>
        <taxon>Sordariomycetes</taxon>
        <taxon>Sordariomycetidae</taxon>
        <taxon>Sordariales</taxon>
        <taxon>Lasiosphaeriaceae</taxon>
        <taxon>Apiosordaria</taxon>
    </lineage>
</organism>
<reference evidence="1" key="1">
    <citation type="submission" date="2023-06" db="EMBL/GenBank/DDBJ databases">
        <title>Genome-scale phylogeny and comparative genomics of the fungal order Sordariales.</title>
        <authorList>
            <consortium name="Lawrence Berkeley National Laboratory"/>
            <person name="Hensen N."/>
            <person name="Bonometti L."/>
            <person name="Westerberg I."/>
            <person name="Brannstrom I.O."/>
            <person name="Guillou S."/>
            <person name="Cros-Aarteil S."/>
            <person name="Calhoun S."/>
            <person name="Haridas S."/>
            <person name="Kuo A."/>
            <person name="Mondo S."/>
            <person name="Pangilinan J."/>
            <person name="Riley R."/>
            <person name="Labutti K."/>
            <person name="Andreopoulos B."/>
            <person name="Lipzen A."/>
            <person name="Chen C."/>
            <person name="Yanf M."/>
            <person name="Daum C."/>
            <person name="Ng V."/>
            <person name="Clum A."/>
            <person name="Steindorff A."/>
            <person name="Ohm R."/>
            <person name="Martin F."/>
            <person name="Silar P."/>
            <person name="Natvig D."/>
            <person name="Lalanne C."/>
            <person name="Gautier V."/>
            <person name="Ament-Velasquez S.L."/>
            <person name="Kruys A."/>
            <person name="Hutchinson M.I."/>
            <person name="Powell A.J."/>
            <person name="Barry K."/>
            <person name="Miller A.N."/>
            <person name="Grigoriev I.V."/>
            <person name="Debuchy R."/>
            <person name="Gladieux P."/>
            <person name="Thoren M.H."/>
            <person name="Johannesson H."/>
        </authorList>
    </citation>
    <scope>NUCLEOTIDE SEQUENCE</scope>
    <source>
        <strain evidence="1">CBS 540.89</strain>
    </source>
</reference>
<comment type="caution">
    <text evidence="1">The sequence shown here is derived from an EMBL/GenBank/DDBJ whole genome shotgun (WGS) entry which is preliminary data.</text>
</comment>
<name>A0AA40K3L2_9PEZI</name>
<dbReference type="EMBL" id="JAUKTV010000002">
    <property type="protein sequence ID" value="KAK0744615.1"/>
    <property type="molecule type" value="Genomic_DNA"/>
</dbReference>
<protein>
    <submittedName>
        <fullName evidence="1">Uncharacterized protein</fullName>
    </submittedName>
</protein>
<dbReference type="AlphaFoldDB" id="A0AA40K3L2"/>
<feature type="non-terminal residue" evidence="1">
    <location>
        <position position="1"/>
    </location>
</feature>
<evidence type="ECO:0000313" key="1">
    <source>
        <dbReference type="EMBL" id="KAK0744615.1"/>
    </source>
</evidence>
<proteinExistence type="predicted"/>
<accession>A0AA40K3L2</accession>